<dbReference type="EMBL" id="BOOY01000006">
    <property type="protein sequence ID" value="GIJ01815.1"/>
    <property type="molecule type" value="Genomic_DNA"/>
</dbReference>
<protein>
    <recommendedName>
        <fullName evidence="3">DNA topoisomerase</fullName>
        <ecNumber evidence="3">5.6.2.1</ecNumber>
    </recommendedName>
</protein>
<dbReference type="EC" id="5.6.2.1" evidence="3"/>
<dbReference type="SUPFAM" id="SSF55869">
    <property type="entry name" value="DNA topoisomerase I domain"/>
    <property type="match status" value="1"/>
</dbReference>
<dbReference type="Gene3D" id="3.90.15.10">
    <property type="entry name" value="Topoisomerase I, Chain A, domain 3"/>
    <property type="match status" value="1"/>
</dbReference>
<comment type="caution">
    <text evidence="10">The sequence shown here is derived from an EMBL/GenBank/DDBJ whole genome shotgun (WGS) entry which is preliminary data.</text>
</comment>
<dbReference type="Gene3D" id="3.30.66.10">
    <property type="entry name" value="DNA topoisomerase I domain"/>
    <property type="match status" value="1"/>
</dbReference>
<dbReference type="InterPro" id="IPR035447">
    <property type="entry name" value="DNA_topo_I_N_sf"/>
</dbReference>
<dbReference type="GO" id="GO:0003677">
    <property type="term" value="F:DNA binding"/>
    <property type="evidence" value="ECO:0007669"/>
    <property type="project" value="UniProtKB-KW"/>
</dbReference>
<evidence type="ECO:0000313" key="10">
    <source>
        <dbReference type="EMBL" id="GIJ01815.1"/>
    </source>
</evidence>
<proteinExistence type="inferred from homology"/>
<evidence type="ECO:0000313" key="11">
    <source>
        <dbReference type="Proteomes" id="UP000652013"/>
    </source>
</evidence>
<reference evidence="10" key="1">
    <citation type="submission" date="2021-01" db="EMBL/GenBank/DDBJ databases">
        <title>Whole genome shotgun sequence of Spirilliplanes yamanashiensis NBRC 15828.</title>
        <authorList>
            <person name="Komaki H."/>
            <person name="Tamura T."/>
        </authorList>
    </citation>
    <scope>NUCLEOTIDE SEQUENCE</scope>
    <source>
        <strain evidence="10">NBRC 15828</strain>
    </source>
</reference>
<keyword evidence="11" id="KW-1185">Reference proteome</keyword>
<sequence>MRLRRSDPSAPGWSRRRRGKGFSYTDETGAPLTRPEDLERCRALVIPPAWRDVWICPDARGHIQAVGTDAAGRRQYRYHDVWRAKRDAAKFDHVLEVGEALPKVRAVVTEHLGQRGLTRDRVLAAAVRLLDVGCFRIGGEEYASGDDATFGLATLRREHVALPRGTVRFCYPAKGGIQRTLDVRDDGVRSVVRALLDRTDSPELLAYKAGDGYCDVKSADINAYLREVSGIDISAKDFRTWNGTVLAAVCLAAEALEGGRRTRTAQRRAVGRAMKEVSEYLGNTPTVARASYVDPRVIDLFGSGTTIAPTLEELGGPPEPADAAAQEAVEAAVLDLLRA</sequence>
<keyword evidence="6" id="KW-0413">Isomerase</keyword>
<dbReference type="RefSeq" id="WP_203937140.1">
    <property type="nucleotide sequence ID" value="NZ_BAAAGJ010000005.1"/>
</dbReference>
<accession>A0A8J4DIB9</accession>
<dbReference type="InterPro" id="IPR014711">
    <property type="entry name" value="TopoI_cat_a-hlx-sub_euk"/>
</dbReference>
<dbReference type="InterPro" id="IPR001631">
    <property type="entry name" value="TopoI"/>
</dbReference>
<evidence type="ECO:0000256" key="7">
    <source>
        <dbReference type="SAM" id="MobiDB-lite"/>
    </source>
</evidence>
<keyword evidence="4" id="KW-0799">Topoisomerase</keyword>
<dbReference type="GO" id="GO:0006265">
    <property type="term" value="P:DNA topological change"/>
    <property type="evidence" value="ECO:0007669"/>
    <property type="project" value="InterPro"/>
</dbReference>
<gene>
    <name evidence="10" type="primary">topA_1</name>
    <name evidence="10" type="ORF">Sya03_11670</name>
</gene>
<evidence type="ECO:0000256" key="6">
    <source>
        <dbReference type="ARBA" id="ARBA00023235"/>
    </source>
</evidence>
<evidence type="ECO:0000256" key="2">
    <source>
        <dbReference type="ARBA" id="ARBA00006645"/>
    </source>
</evidence>
<feature type="domain" description="DNA topoisomerase IB N-terminal" evidence="9">
    <location>
        <begin position="21"/>
        <end position="69"/>
    </location>
</feature>
<feature type="domain" description="DNA topoisomerase I catalytic core eukaryotic-type" evidence="8">
    <location>
        <begin position="82"/>
        <end position="289"/>
    </location>
</feature>
<keyword evidence="5" id="KW-0238">DNA-binding</keyword>
<dbReference type="PRINTS" id="PR00416">
    <property type="entry name" value="EUTPISMRASEI"/>
</dbReference>
<dbReference type="SUPFAM" id="SSF56349">
    <property type="entry name" value="DNA breaking-rejoining enzymes"/>
    <property type="match status" value="1"/>
</dbReference>
<dbReference type="Pfam" id="PF01028">
    <property type="entry name" value="Topoisom_I"/>
    <property type="match status" value="1"/>
</dbReference>
<evidence type="ECO:0000256" key="4">
    <source>
        <dbReference type="ARBA" id="ARBA00023029"/>
    </source>
</evidence>
<dbReference type="Gene3D" id="1.10.132.120">
    <property type="match status" value="1"/>
</dbReference>
<dbReference type="InterPro" id="IPR049331">
    <property type="entry name" value="Top1B_N_bact"/>
</dbReference>
<dbReference type="AlphaFoldDB" id="A0A8J4DIB9"/>
<evidence type="ECO:0000259" key="8">
    <source>
        <dbReference type="Pfam" id="PF01028"/>
    </source>
</evidence>
<dbReference type="Proteomes" id="UP000652013">
    <property type="component" value="Unassembled WGS sequence"/>
</dbReference>
<comment type="catalytic activity">
    <reaction evidence="1">
        <text>ATP-independent breakage of single-stranded DNA, followed by passage and rejoining.</text>
        <dbReference type="EC" id="5.6.2.1"/>
    </reaction>
</comment>
<name>A0A8J4DIB9_9ACTN</name>
<evidence type="ECO:0000256" key="1">
    <source>
        <dbReference type="ARBA" id="ARBA00000213"/>
    </source>
</evidence>
<dbReference type="GO" id="GO:0003917">
    <property type="term" value="F:DNA topoisomerase type I (single strand cut, ATP-independent) activity"/>
    <property type="evidence" value="ECO:0007669"/>
    <property type="project" value="UniProtKB-EC"/>
</dbReference>
<organism evidence="10 11">
    <name type="scientific">Spirilliplanes yamanashiensis</name>
    <dbReference type="NCBI Taxonomy" id="42233"/>
    <lineage>
        <taxon>Bacteria</taxon>
        <taxon>Bacillati</taxon>
        <taxon>Actinomycetota</taxon>
        <taxon>Actinomycetes</taxon>
        <taxon>Micromonosporales</taxon>
        <taxon>Micromonosporaceae</taxon>
        <taxon>Spirilliplanes</taxon>
    </lineage>
</organism>
<dbReference type="Pfam" id="PF21338">
    <property type="entry name" value="Top1B_N_bact"/>
    <property type="match status" value="1"/>
</dbReference>
<evidence type="ECO:0000259" key="9">
    <source>
        <dbReference type="Pfam" id="PF21338"/>
    </source>
</evidence>
<dbReference type="PROSITE" id="PS52038">
    <property type="entry name" value="TOPO_IB_2"/>
    <property type="match status" value="1"/>
</dbReference>
<comment type="similarity">
    <text evidence="2">Belongs to the type IB topoisomerase family.</text>
</comment>
<dbReference type="InterPro" id="IPR011010">
    <property type="entry name" value="DNA_brk_join_enz"/>
</dbReference>
<feature type="region of interest" description="Disordered" evidence="7">
    <location>
        <begin position="1"/>
        <end position="30"/>
    </location>
</feature>
<evidence type="ECO:0000256" key="5">
    <source>
        <dbReference type="ARBA" id="ARBA00023125"/>
    </source>
</evidence>
<evidence type="ECO:0000256" key="3">
    <source>
        <dbReference type="ARBA" id="ARBA00012891"/>
    </source>
</evidence>
<dbReference type="InterPro" id="IPR013500">
    <property type="entry name" value="TopoI_cat_euk"/>
</dbReference>